<dbReference type="AlphaFoldDB" id="A0A329MNN1"/>
<proteinExistence type="predicted"/>
<organism evidence="2 3">
    <name type="scientific">Paenibacillus contaminans</name>
    <dbReference type="NCBI Taxonomy" id="450362"/>
    <lineage>
        <taxon>Bacteria</taxon>
        <taxon>Bacillati</taxon>
        <taxon>Bacillota</taxon>
        <taxon>Bacilli</taxon>
        <taxon>Bacillales</taxon>
        <taxon>Paenibacillaceae</taxon>
        <taxon>Paenibacillus</taxon>
    </lineage>
</organism>
<sequence>MRYRRYNAFTIAILVLLAIGLLSGLVNNPGRFLIPLVVLAVIFLLYKFPPSSFKRKPYGTNTAFKMKPKPPKRNVTFRVIQGNKQDDEEPPKYH</sequence>
<dbReference type="Proteomes" id="UP000250369">
    <property type="component" value="Unassembled WGS sequence"/>
</dbReference>
<keyword evidence="1" id="KW-0472">Membrane</keyword>
<dbReference type="EMBL" id="QMFB01000006">
    <property type="protein sequence ID" value="RAV21088.1"/>
    <property type="molecule type" value="Genomic_DNA"/>
</dbReference>
<keyword evidence="1" id="KW-1133">Transmembrane helix</keyword>
<comment type="caution">
    <text evidence="2">The sequence shown here is derived from an EMBL/GenBank/DDBJ whole genome shotgun (WGS) entry which is preliminary data.</text>
</comment>
<evidence type="ECO:0000256" key="1">
    <source>
        <dbReference type="SAM" id="Phobius"/>
    </source>
</evidence>
<keyword evidence="3" id="KW-1185">Reference proteome</keyword>
<feature type="transmembrane region" description="Helical" evidence="1">
    <location>
        <begin position="7"/>
        <end position="26"/>
    </location>
</feature>
<dbReference type="RefSeq" id="WP_113031370.1">
    <property type="nucleotide sequence ID" value="NZ_QMFB01000006.1"/>
</dbReference>
<reference evidence="2 3" key="1">
    <citation type="journal article" date="2009" name="Int. J. Syst. Evol. Microbiol.">
        <title>Paenibacillus contaminans sp. nov., isolated from a contaminated laboratory plate.</title>
        <authorList>
            <person name="Chou J.H."/>
            <person name="Lee J.H."/>
            <person name="Lin M.C."/>
            <person name="Chang P.S."/>
            <person name="Arun A.B."/>
            <person name="Young C.C."/>
            <person name="Chen W.M."/>
        </authorList>
    </citation>
    <scope>NUCLEOTIDE SEQUENCE [LARGE SCALE GENOMIC DNA]</scope>
    <source>
        <strain evidence="2 3">CKOBP-6</strain>
    </source>
</reference>
<evidence type="ECO:0000313" key="3">
    <source>
        <dbReference type="Proteomes" id="UP000250369"/>
    </source>
</evidence>
<dbReference type="OrthoDB" id="2660621at2"/>
<feature type="transmembrane region" description="Helical" evidence="1">
    <location>
        <begin position="32"/>
        <end position="48"/>
    </location>
</feature>
<name>A0A329MNN1_9BACL</name>
<gene>
    <name evidence="2" type="ORF">DQG23_13500</name>
</gene>
<keyword evidence="1" id="KW-0812">Transmembrane</keyword>
<protein>
    <submittedName>
        <fullName evidence="2">Uncharacterized protein</fullName>
    </submittedName>
</protein>
<evidence type="ECO:0000313" key="2">
    <source>
        <dbReference type="EMBL" id="RAV21088.1"/>
    </source>
</evidence>
<accession>A0A329MNN1</accession>